<dbReference type="EMBL" id="CP028519">
    <property type="protein sequence ID" value="AVY94171.1"/>
    <property type="molecule type" value="Genomic_DNA"/>
</dbReference>
<dbReference type="SUPFAM" id="SSF53850">
    <property type="entry name" value="Periplasmic binding protein-like II"/>
    <property type="match status" value="1"/>
</dbReference>
<dbReference type="Pfam" id="PF03466">
    <property type="entry name" value="LysR_substrate"/>
    <property type="match status" value="1"/>
</dbReference>
<dbReference type="GO" id="GO:0043565">
    <property type="term" value="F:sequence-specific DNA binding"/>
    <property type="evidence" value="ECO:0007669"/>
    <property type="project" value="TreeGrafter"/>
</dbReference>
<gene>
    <name evidence="6" type="ORF">DAI18_09045</name>
</gene>
<dbReference type="InterPro" id="IPR000847">
    <property type="entry name" value="LysR_HTH_N"/>
</dbReference>
<keyword evidence="2" id="KW-0805">Transcription regulation</keyword>
<evidence type="ECO:0000256" key="4">
    <source>
        <dbReference type="ARBA" id="ARBA00023163"/>
    </source>
</evidence>
<protein>
    <submittedName>
        <fullName evidence="6">LysR family transcriptional regulator</fullName>
    </submittedName>
</protein>
<evidence type="ECO:0000313" key="7">
    <source>
        <dbReference type="Proteomes" id="UP000244173"/>
    </source>
</evidence>
<dbReference type="RefSeq" id="WP_028499593.1">
    <property type="nucleotide sequence ID" value="NZ_CALFSO010000053.1"/>
</dbReference>
<dbReference type="InterPro" id="IPR036388">
    <property type="entry name" value="WH-like_DNA-bd_sf"/>
</dbReference>
<comment type="similarity">
    <text evidence="1">Belongs to the LysR transcriptional regulatory family.</text>
</comment>
<sequence>MSDGLPPLHTLPAFAAAARLGSFQDAAAQLALTPSAVSHRIRVLETHLGQALFVRGHRQVRLTEAGQRYLAGVAPALEALSAATSALSPRPLRRLRLSVAPALGGKWLVGQLAAWQTQYPDIELELTTSIDLAPLLNGEADLALRFGEEDWPGFDAWKLFDATVFPVCSPALFNTLDGLPDPSALLHTRLLRHPLLSWSRWFAAAGLSVPEPERGPRFNDALLMLEAAVAGQGVALMVDALAAPYLDSGALVRPLPCACPDRAFYAVALPRGHAQPWITDFIRWLVHRARG</sequence>
<dbReference type="FunFam" id="1.10.10.10:FF:000001">
    <property type="entry name" value="LysR family transcriptional regulator"/>
    <property type="match status" value="1"/>
</dbReference>
<dbReference type="InterPro" id="IPR058163">
    <property type="entry name" value="LysR-type_TF_proteobact-type"/>
</dbReference>
<evidence type="ECO:0000256" key="3">
    <source>
        <dbReference type="ARBA" id="ARBA00023125"/>
    </source>
</evidence>
<dbReference type="PANTHER" id="PTHR30537">
    <property type="entry name" value="HTH-TYPE TRANSCRIPTIONAL REGULATOR"/>
    <property type="match status" value="1"/>
</dbReference>
<dbReference type="STRING" id="1122240.GCA_000620105_02588"/>
<organism evidence="6 7">
    <name type="scientific">Microvirgula aerodenitrificans</name>
    <dbReference type="NCBI Taxonomy" id="57480"/>
    <lineage>
        <taxon>Bacteria</taxon>
        <taxon>Pseudomonadati</taxon>
        <taxon>Pseudomonadota</taxon>
        <taxon>Betaproteobacteria</taxon>
        <taxon>Neisseriales</taxon>
        <taxon>Aquaspirillaceae</taxon>
        <taxon>Microvirgula</taxon>
    </lineage>
</organism>
<evidence type="ECO:0000313" key="6">
    <source>
        <dbReference type="EMBL" id="AVY94171.1"/>
    </source>
</evidence>
<evidence type="ECO:0000256" key="2">
    <source>
        <dbReference type="ARBA" id="ARBA00023015"/>
    </source>
</evidence>
<dbReference type="AlphaFoldDB" id="A0A2S0P9X4"/>
<keyword evidence="3" id="KW-0238">DNA-binding</keyword>
<dbReference type="OrthoDB" id="5293066at2"/>
<evidence type="ECO:0000259" key="5">
    <source>
        <dbReference type="PROSITE" id="PS50931"/>
    </source>
</evidence>
<proteinExistence type="inferred from homology"/>
<dbReference type="Proteomes" id="UP000244173">
    <property type="component" value="Chromosome"/>
</dbReference>
<dbReference type="Gene3D" id="1.10.10.10">
    <property type="entry name" value="Winged helix-like DNA-binding domain superfamily/Winged helix DNA-binding domain"/>
    <property type="match status" value="1"/>
</dbReference>
<dbReference type="PANTHER" id="PTHR30537:SF79">
    <property type="entry name" value="TRANSCRIPTIONAL REGULATOR-RELATED"/>
    <property type="match status" value="1"/>
</dbReference>
<dbReference type="GO" id="GO:0006351">
    <property type="term" value="P:DNA-templated transcription"/>
    <property type="evidence" value="ECO:0007669"/>
    <property type="project" value="TreeGrafter"/>
</dbReference>
<dbReference type="KEGG" id="maer:DAI18_09045"/>
<dbReference type="SUPFAM" id="SSF46785">
    <property type="entry name" value="Winged helix' DNA-binding domain"/>
    <property type="match status" value="1"/>
</dbReference>
<evidence type="ECO:0000256" key="1">
    <source>
        <dbReference type="ARBA" id="ARBA00009437"/>
    </source>
</evidence>
<keyword evidence="7" id="KW-1185">Reference proteome</keyword>
<name>A0A2S0P9X4_9NEIS</name>
<dbReference type="InterPro" id="IPR005119">
    <property type="entry name" value="LysR_subst-bd"/>
</dbReference>
<dbReference type="GO" id="GO:0003700">
    <property type="term" value="F:DNA-binding transcription factor activity"/>
    <property type="evidence" value="ECO:0007669"/>
    <property type="project" value="InterPro"/>
</dbReference>
<accession>A0A2S0P9X4</accession>
<dbReference type="PROSITE" id="PS50931">
    <property type="entry name" value="HTH_LYSR"/>
    <property type="match status" value="1"/>
</dbReference>
<dbReference type="Pfam" id="PF00126">
    <property type="entry name" value="HTH_1"/>
    <property type="match status" value="1"/>
</dbReference>
<reference evidence="6 7" key="1">
    <citation type="submission" date="2018-04" db="EMBL/GenBank/DDBJ databases">
        <title>Denitrifier Microvirgula.</title>
        <authorList>
            <person name="Anderson E."/>
            <person name="Jang J."/>
            <person name="Ishii S."/>
        </authorList>
    </citation>
    <scope>NUCLEOTIDE SEQUENCE [LARGE SCALE GENOMIC DNA]</scope>
    <source>
        <strain evidence="6 7">BE2.4</strain>
    </source>
</reference>
<dbReference type="Gene3D" id="3.40.190.10">
    <property type="entry name" value="Periplasmic binding protein-like II"/>
    <property type="match status" value="2"/>
</dbReference>
<dbReference type="InterPro" id="IPR036390">
    <property type="entry name" value="WH_DNA-bd_sf"/>
</dbReference>
<dbReference type="CDD" id="cd08432">
    <property type="entry name" value="PBP2_GcdR_TrpI_HvrB_AmpR_like"/>
    <property type="match status" value="1"/>
</dbReference>
<feature type="domain" description="HTH lysR-type" evidence="5">
    <location>
        <begin position="6"/>
        <end position="63"/>
    </location>
</feature>
<keyword evidence="4" id="KW-0804">Transcription</keyword>